<gene>
    <name evidence="2" type="ORF">PCOR1329_LOCUS29044</name>
</gene>
<evidence type="ECO:0000313" key="3">
    <source>
        <dbReference type="Proteomes" id="UP001189429"/>
    </source>
</evidence>
<feature type="compositionally biased region" description="Low complexity" evidence="1">
    <location>
        <begin position="42"/>
        <end position="56"/>
    </location>
</feature>
<name>A0ABN9SEC8_9DINO</name>
<accession>A0ABN9SEC8</accession>
<proteinExistence type="predicted"/>
<comment type="caution">
    <text evidence="2">The sequence shown here is derived from an EMBL/GenBank/DDBJ whole genome shotgun (WGS) entry which is preliminary data.</text>
</comment>
<reference evidence="2" key="1">
    <citation type="submission" date="2023-10" db="EMBL/GenBank/DDBJ databases">
        <authorList>
            <person name="Chen Y."/>
            <person name="Shah S."/>
            <person name="Dougan E. K."/>
            <person name="Thang M."/>
            <person name="Chan C."/>
        </authorList>
    </citation>
    <scope>NUCLEOTIDE SEQUENCE [LARGE SCALE GENOMIC DNA]</scope>
</reference>
<organism evidence="2 3">
    <name type="scientific">Prorocentrum cordatum</name>
    <dbReference type="NCBI Taxonomy" id="2364126"/>
    <lineage>
        <taxon>Eukaryota</taxon>
        <taxon>Sar</taxon>
        <taxon>Alveolata</taxon>
        <taxon>Dinophyceae</taxon>
        <taxon>Prorocentrales</taxon>
        <taxon>Prorocentraceae</taxon>
        <taxon>Prorocentrum</taxon>
    </lineage>
</organism>
<evidence type="ECO:0000256" key="1">
    <source>
        <dbReference type="SAM" id="MobiDB-lite"/>
    </source>
</evidence>
<keyword evidence="3" id="KW-1185">Reference proteome</keyword>
<dbReference type="Proteomes" id="UP001189429">
    <property type="component" value="Unassembled WGS sequence"/>
</dbReference>
<evidence type="ECO:0008006" key="4">
    <source>
        <dbReference type="Google" id="ProtNLM"/>
    </source>
</evidence>
<dbReference type="EMBL" id="CAUYUJ010010857">
    <property type="protein sequence ID" value="CAK0830390.1"/>
    <property type="molecule type" value="Genomic_DNA"/>
</dbReference>
<protein>
    <recommendedName>
        <fullName evidence="4">Inositol-polyphosphate 5-phosphatase</fullName>
    </recommendedName>
</protein>
<feature type="region of interest" description="Disordered" evidence="1">
    <location>
        <begin position="15"/>
        <end position="94"/>
    </location>
</feature>
<sequence length="225" mass="23709">MSPRVRAYRSFFRAASWPPLGRPPSMDAPEEPAGLDGALGVPQPAAAEEPQASAPRALPPLELGRAADPEAEVVSEGPPDAGGPGEPSAWTGHDWPEAQLPELRSEAGQTLRVYIGSWNLHGQKASGVCPPPPSTAVSCCLVYFQLLGAVLSTSKWSSTGSPILVSASLSLFSAQAWVDEPHPFATLIGAFLLLDRSCPPPNFEELCLVLELALEARLGTSLPRT</sequence>
<evidence type="ECO:0000313" key="2">
    <source>
        <dbReference type="EMBL" id="CAK0830390.1"/>
    </source>
</evidence>